<feature type="compositionally biased region" description="Acidic residues" evidence="1">
    <location>
        <begin position="188"/>
        <end position="209"/>
    </location>
</feature>
<reference evidence="2" key="1">
    <citation type="submission" date="2023-07" db="EMBL/GenBank/DDBJ databases">
        <authorList>
            <consortium name="CYATHOMIX"/>
        </authorList>
    </citation>
    <scope>NUCLEOTIDE SEQUENCE</scope>
    <source>
        <strain evidence="2">N/A</strain>
    </source>
</reference>
<proteinExistence type="predicted"/>
<feature type="compositionally biased region" description="Polar residues" evidence="1">
    <location>
        <begin position="681"/>
        <end position="694"/>
    </location>
</feature>
<accession>A0AA36GQQ8</accession>
<keyword evidence="3" id="KW-1185">Reference proteome</keyword>
<comment type="caution">
    <text evidence="2">The sequence shown here is derived from an EMBL/GenBank/DDBJ whole genome shotgun (WGS) entry which is preliminary data.</text>
</comment>
<sequence>MANVNLPSWHKGDAVSSRKLTDMVDAIADLQDDLDIIATTTTGGGIDAQSAKYRDVGMGTDDLGKEEEVGIYASAPVVAMGDGSIADGFEIQEGEDGKSVRMPEGADIFLKITTDNFGNPTGAEYVGAAGEQKMYNPQNEEGGEIYYPIAHAEDDTDWATEVKPQRVLNYNTARLPYITADVSFNPDGESEEEPEEGGVDPQVEDEGEEETKRTIQGTKWVDAIEGNVIPVRGLNNHGGLKILSPDTDGEHLTSNAVKVHVEMYGIAGTPDENEEVGSATAGDGVDGGTLAKWRFIRAGEDDGSSYQEISLAGGHLDDWQLTFQGNGFVTLPVTKVGSEEGDDEIPVWKTDVSRVDDRKHGYMLGIREGRHKIEINEYDELKVHPMAENDWETIATIYIGGVEIGSKYVEDEKLEWEVTTDDEGNGVIRLTEYTRQISLSKDSDDVVDITATEWAEGDTNDIIYRPSVYDFGIEVPSAEASTGTDYRYEFSTAANADGSSKLTITQYTREETFSQTDNTIKDEFGAWAAGQTWDVVIPAPTPEKQWTVNGSTGTDYKYDFTLTPAGTGSTLTITEQSRNEVLTGDGATRTITQTHGAYGNTGNKWEIPIPGQVTPTEYTFDSNWFEVTNNNVRLRTSALNSVVNEALNELQFEVNVSGLADDVHDGRIYASTSAAGRIGDNPSTIPTTYSHEAK</sequence>
<evidence type="ECO:0000313" key="2">
    <source>
        <dbReference type="EMBL" id="CAJ0596441.1"/>
    </source>
</evidence>
<feature type="region of interest" description="Disordered" evidence="1">
    <location>
        <begin position="675"/>
        <end position="694"/>
    </location>
</feature>
<organism evidence="2 3">
    <name type="scientific">Cylicocyclus nassatus</name>
    <name type="common">Nematode worm</name>
    <dbReference type="NCBI Taxonomy" id="53992"/>
    <lineage>
        <taxon>Eukaryota</taxon>
        <taxon>Metazoa</taxon>
        <taxon>Ecdysozoa</taxon>
        <taxon>Nematoda</taxon>
        <taxon>Chromadorea</taxon>
        <taxon>Rhabditida</taxon>
        <taxon>Rhabditina</taxon>
        <taxon>Rhabditomorpha</taxon>
        <taxon>Strongyloidea</taxon>
        <taxon>Strongylidae</taxon>
        <taxon>Cylicocyclus</taxon>
    </lineage>
</organism>
<evidence type="ECO:0000256" key="1">
    <source>
        <dbReference type="SAM" id="MobiDB-lite"/>
    </source>
</evidence>
<gene>
    <name evidence="2" type="ORF">CYNAS_LOCUS8424</name>
</gene>
<protein>
    <submittedName>
        <fullName evidence="2">Uncharacterized protein</fullName>
    </submittedName>
</protein>
<dbReference type="Proteomes" id="UP001176961">
    <property type="component" value="Unassembled WGS sequence"/>
</dbReference>
<evidence type="ECO:0000313" key="3">
    <source>
        <dbReference type="Proteomes" id="UP001176961"/>
    </source>
</evidence>
<feature type="region of interest" description="Disordered" evidence="1">
    <location>
        <begin position="182"/>
        <end position="214"/>
    </location>
</feature>
<dbReference type="EMBL" id="CATQJL010000137">
    <property type="protein sequence ID" value="CAJ0596441.1"/>
    <property type="molecule type" value="Genomic_DNA"/>
</dbReference>
<dbReference type="AlphaFoldDB" id="A0AA36GQQ8"/>
<name>A0AA36GQQ8_CYLNA</name>